<comment type="caution">
    <text evidence="1">The sequence shown here is derived from an EMBL/GenBank/DDBJ whole genome shotgun (WGS) entry which is preliminary data.</text>
</comment>
<name>A0ABS4HHW2_9BACI</name>
<reference evidence="1 2" key="1">
    <citation type="submission" date="2021-03" db="EMBL/GenBank/DDBJ databases">
        <title>Genomic Encyclopedia of Type Strains, Phase IV (KMG-IV): sequencing the most valuable type-strain genomes for metagenomic binning, comparative biology and taxonomic classification.</title>
        <authorList>
            <person name="Goeker M."/>
        </authorList>
    </citation>
    <scope>NUCLEOTIDE SEQUENCE [LARGE SCALE GENOMIC DNA]</scope>
    <source>
        <strain evidence="1 2">DSM 21085</strain>
    </source>
</reference>
<dbReference type="RefSeq" id="WP_209481991.1">
    <property type="nucleotide sequence ID" value="NZ_JAGGKK010000023.1"/>
</dbReference>
<keyword evidence="2" id="KW-1185">Reference proteome</keyword>
<protein>
    <recommendedName>
        <fullName evidence="3">Chemotaxis protein</fullName>
    </recommendedName>
</protein>
<dbReference type="EMBL" id="JAGGKK010000023">
    <property type="protein sequence ID" value="MBP1950516.1"/>
    <property type="molecule type" value="Genomic_DNA"/>
</dbReference>
<organism evidence="1 2">
    <name type="scientific">Virgibacillus litoralis</name>
    <dbReference type="NCBI Taxonomy" id="578221"/>
    <lineage>
        <taxon>Bacteria</taxon>
        <taxon>Bacillati</taxon>
        <taxon>Bacillota</taxon>
        <taxon>Bacilli</taxon>
        <taxon>Bacillales</taxon>
        <taxon>Bacillaceae</taxon>
        <taxon>Virgibacillus</taxon>
    </lineage>
</organism>
<evidence type="ECO:0000313" key="2">
    <source>
        <dbReference type="Proteomes" id="UP001519328"/>
    </source>
</evidence>
<evidence type="ECO:0008006" key="3">
    <source>
        <dbReference type="Google" id="ProtNLM"/>
    </source>
</evidence>
<dbReference type="SUPFAM" id="SSF53474">
    <property type="entry name" value="alpha/beta-Hydrolases"/>
    <property type="match status" value="1"/>
</dbReference>
<accession>A0ABS4HHW2</accession>
<gene>
    <name evidence="1" type="ORF">J2Z82_003475</name>
</gene>
<sequence>MTQKIAILILHGAGTPDKHFAEKMIRCISNRFEKKLGVKSSELEFEPVFWSAIFAGEQEELWNNLQQNQDLDYTRMRRFVIEFLSDAVAYQPTSSGGQNYDKVHKLVAKAIRKLKERAGKNAPLCVISHSLGTVVASNYFYDLQFRRENMGVETRKCTHQTPIEQCETLSLFYTLGSPMALWSMRYIDFGSPIAVPSLDLEKLYPGLKGEWLNFYDKDDVLAYPLKGLNGEYNQAVTKDVDVNAGGLLTSWNPLSHTKYDTDSEVVRAVADGLIRTWKVVND</sequence>
<dbReference type="Proteomes" id="UP001519328">
    <property type="component" value="Unassembled WGS sequence"/>
</dbReference>
<dbReference type="InterPro" id="IPR029058">
    <property type="entry name" value="AB_hydrolase_fold"/>
</dbReference>
<proteinExistence type="predicted"/>
<evidence type="ECO:0000313" key="1">
    <source>
        <dbReference type="EMBL" id="MBP1950516.1"/>
    </source>
</evidence>